<feature type="transmembrane region" description="Helical" evidence="2">
    <location>
        <begin position="74"/>
        <end position="94"/>
    </location>
</feature>
<dbReference type="CTD" id="54923"/>
<evidence type="ECO:0000256" key="2">
    <source>
        <dbReference type="SAM" id="Phobius"/>
    </source>
</evidence>
<dbReference type="GO" id="GO:0019815">
    <property type="term" value="C:B cell receptor complex"/>
    <property type="evidence" value="ECO:0007669"/>
    <property type="project" value="TreeGrafter"/>
</dbReference>
<dbReference type="Pfam" id="PF15332">
    <property type="entry name" value="LIME1"/>
    <property type="match status" value="1"/>
</dbReference>
<feature type="region of interest" description="Disordered" evidence="1">
    <location>
        <begin position="125"/>
        <end position="149"/>
    </location>
</feature>
<evidence type="ECO:0000313" key="3">
    <source>
        <dbReference type="Proteomes" id="UP000886700"/>
    </source>
</evidence>
<dbReference type="GeneID" id="101826370"/>
<name>A0A3Q0CXS6_MESAU</name>
<accession>A0A3Q0CXS6</accession>
<dbReference type="InterPro" id="IPR026072">
    <property type="entry name" value="Lime1"/>
</dbReference>
<organism evidence="3 4">
    <name type="scientific">Mesocricetus auratus</name>
    <name type="common">Golden hamster</name>
    <dbReference type="NCBI Taxonomy" id="10036"/>
    <lineage>
        <taxon>Eukaryota</taxon>
        <taxon>Metazoa</taxon>
        <taxon>Chordata</taxon>
        <taxon>Craniata</taxon>
        <taxon>Vertebrata</taxon>
        <taxon>Euteleostomi</taxon>
        <taxon>Mammalia</taxon>
        <taxon>Eutheria</taxon>
        <taxon>Euarchontoglires</taxon>
        <taxon>Glires</taxon>
        <taxon>Rodentia</taxon>
        <taxon>Myomorpha</taxon>
        <taxon>Muroidea</taxon>
        <taxon>Cricetidae</taxon>
        <taxon>Cricetinae</taxon>
        <taxon>Mesocricetus</taxon>
    </lineage>
</organism>
<sequence length="329" mass="35849">MMRREEGSRDRGSNCARAVQLLGGALRDTGNEVGSSPAAHKDLPGCPRQGQAAAPLWPWSPFLLYKMRPPVPPAPLALLLLGCFSLLLWLWALCTACHRKRAQRQQTGLQGSLIPVEMSLLRQTRSLSKSDTRLHELRQGTRSSIAPRPASMDLLHPHWLEASRGSTRSQVTPSAFPPRQLPRAPPAAPATAPSTSPEATYSNVGLAAIPRASLAASPVVWAGTRLTISCAKLGPVAEYACIQKRKETEQGCQESKMIPVPQVDLLYSRVCKPKRRDPRPVTDQPDPRGGRAIVALGSDVEYEAIALRGQDTNQDPLENVYESIREMGP</sequence>
<dbReference type="Proteomes" id="UP000886700">
    <property type="component" value="Unplaced"/>
</dbReference>
<dbReference type="OrthoDB" id="9939965at2759"/>
<dbReference type="RefSeq" id="XP_021085451.1">
    <property type="nucleotide sequence ID" value="XM_021229792.2"/>
</dbReference>
<keyword evidence="2 4" id="KW-0812">Transmembrane</keyword>
<keyword evidence="2" id="KW-0472">Membrane</keyword>
<proteinExistence type="predicted"/>
<gene>
    <name evidence="4" type="primary">Lime1</name>
</gene>
<feature type="region of interest" description="Disordered" evidence="1">
    <location>
        <begin position="166"/>
        <end position="199"/>
    </location>
</feature>
<evidence type="ECO:0000313" key="4">
    <source>
        <dbReference type="RefSeq" id="XP_021085451.1"/>
    </source>
</evidence>
<dbReference type="GO" id="GO:0019901">
    <property type="term" value="F:protein kinase binding"/>
    <property type="evidence" value="ECO:0007669"/>
    <property type="project" value="TreeGrafter"/>
</dbReference>
<keyword evidence="2" id="KW-1133">Transmembrane helix</keyword>
<dbReference type="PANTHER" id="PTHR47740">
    <property type="entry name" value="LCK-INTERACTING TRANSMEMBRANE ADAPTER 1, LIME1"/>
    <property type="match status" value="1"/>
</dbReference>
<reference evidence="4" key="1">
    <citation type="submission" date="2025-08" db="UniProtKB">
        <authorList>
            <consortium name="RefSeq"/>
        </authorList>
    </citation>
    <scope>IDENTIFICATION</scope>
    <source>
        <tissue evidence="4">Liver</tissue>
    </source>
</reference>
<dbReference type="GO" id="GO:0050853">
    <property type="term" value="P:B cell receptor signaling pathway"/>
    <property type="evidence" value="ECO:0007669"/>
    <property type="project" value="InterPro"/>
</dbReference>
<protein>
    <submittedName>
        <fullName evidence="4">Lck-interacting transmembrane adapter 1 isoform X1</fullName>
    </submittedName>
</protein>
<dbReference type="PANTHER" id="PTHR47740:SF1">
    <property type="entry name" value="LCK-INTERACTING TRANSMEMBRANE ADAPTER 1"/>
    <property type="match status" value="1"/>
</dbReference>
<feature type="compositionally biased region" description="Pro residues" evidence="1">
    <location>
        <begin position="175"/>
        <end position="188"/>
    </location>
</feature>
<dbReference type="GO" id="GO:0050852">
    <property type="term" value="P:T cell receptor signaling pathway"/>
    <property type="evidence" value="ECO:0007669"/>
    <property type="project" value="InterPro"/>
</dbReference>
<keyword evidence="3" id="KW-1185">Reference proteome</keyword>
<dbReference type="AlphaFoldDB" id="A0A3Q0CXS6"/>
<feature type="compositionally biased region" description="Low complexity" evidence="1">
    <location>
        <begin position="189"/>
        <end position="199"/>
    </location>
</feature>
<feature type="compositionally biased region" description="Basic and acidic residues" evidence="1">
    <location>
        <begin position="128"/>
        <end position="139"/>
    </location>
</feature>
<evidence type="ECO:0000256" key="1">
    <source>
        <dbReference type="SAM" id="MobiDB-lite"/>
    </source>
</evidence>